<feature type="transmembrane region" description="Helical" evidence="2">
    <location>
        <begin position="731"/>
        <end position="754"/>
    </location>
</feature>
<evidence type="ECO:0000313" key="5">
    <source>
        <dbReference type="Proteomes" id="UP000005408"/>
    </source>
</evidence>
<dbReference type="InterPro" id="IPR042635">
    <property type="entry name" value="MEGF10/SREC1/2-like"/>
</dbReference>
<feature type="signal peptide" evidence="3">
    <location>
        <begin position="1"/>
        <end position="17"/>
    </location>
</feature>
<protein>
    <submittedName>
        <fullName evidence="4">Uncharacterized protein</fullName>
    </submittedName>
</protein>
<dbReference type="Gene3D" id="2.170.300.10">
    <property type="entry name" value="Tie2 ligand-binding domain superfamily"/>
    <property type="match status" value="4"/>
</dbReference>
<sequence>MKLMFFVLQLLTGYGMSSECNSHGRQCCSNYFMKNGHCSECPAGTYGDNCNVTCPDNYFGRFCDEECHCSYSQYCDSVNGCLNIPTNTTKITETSEWKNVTLASIGSIITVGLAAAGVISLRSRWKKCQVQPSSRYFSKHQREDNIANQNVEAAAFERCASKGASENLNHPYGNLRLMHSMDTTTDNKTTLRCVNDEISNDNNVGVTYGLISKRQLKDACFTDTNREGRRSNNYEQPFQTSSEYSILSLKRNIDLSTTDLRTKSKMCLVNIECFIFVTLQCLTCASFLECKSNGGKCCANYYKVNGVCSECPAGTFGLNCTGRCLANFYGQLCQKKCHCHSYQYCDPVHGCKNISHSTNGNNITCAVNYFIFNGHCTECSNGTFGVNCSKTCPKNYFGRLCKDLCNCSTDQYCDMVNGCLQNAGYTLNEHTQTSKTTTAVKIKPTNPQKRPGTFKWKTIAIALIGGLLAVLAATGVFCFRSRLKTIKEHCSFSNTVENKGEDSSTDQDIELANLGIPTHSSHRHSSEERQEEFCNVYNDLRLSQMVDSNLMAACSEETLNEDTFDTNYKHVSKRLYRKSFTETNNEEDLTNNYEHFQMPSTEYSILSLKRNIDPSVTEPYNQRDRGKDKSYDLVVGQFHDISESYARSLECKSYGRPCCSNYYIKNGHCSECPAGTYGVNCSATCADNSFGRFCEEECHCSYRQYCDSVIGCLDITTNTTKMTETPEWKNVTLASIGSIITIGLAATGVISLRLRLKRCQAHSSSRCSSKNSREDNLAGQNPEAAAFELCPLKGASKNLHHQYENLKLMKSMGTTTENINTIRSENDELSNYNNVGGIYGLISKRQLKDVVIAFITFIRSSTTESAQCVDSGFMCCTNYFEVNGTCKECPAGTMGPNCSILCPPGYHGRLCLGDCDCSKDQYCDPVSGCKQTTVIATDSTTTHIRHLPAAYHIDNMTPGTLHEDLRVIRSDVAFSSIGFLLVLIAAVGIIFYKSSWRISRDGTHLLRFQLARKKSGEKESRGIGADQTHLASADFNSRTVIEGCHPV</sequence>
<accession>A0A8W8KPD3</accession>
<keyword evidence="2" id="KW-1133">Transmembrane helix</keyword>
<evidence type="ECO:0000313" key="4">
    <source>
        <dbReference type="EnsemblMetazoa" id="G24014.2:cds"/>
    </source>
</evidence>
<feature type="chain" id="PRO_5036448491" evidence="3">
    <location>
        <begin position="18"/>
        <end position="1047"/>
    </location>
</feature>
<reference evidence="4" key="1">
    <citation type="submission" date="2022-08" db="UniProtKB">
        <authorList>
            <consortium name="EnsemblMetazoa"/>
        </authorList>
    </citation>
    <scope>IDENTIFICATION</scope>
    <source>
        <strain evidence="4">05x7-T-G4-1.051#20</strain>
    </source>
</reference>
<feature type="transmembrane region" description="Helical" evidence="2">
    <location>
        <begin position="459"/>
        <end position="479"/>
    </location>
</feature>
<evidence type="ECO:0000256" key="3">
    <source>
        <dbReference type="SAM" id="SignalP"/>
    </source>
</evidence>
<evidence type="ECO:0000256" key="2">
    <source>
        <dbReference type="SAM" id="Phobius"/>
    </source>
</evidence>
<keyword evidence="1" id="KW-0245">EGF-like domain</keyword>
<name>A0A8W8KPD3_MAGGI</name>
<keyword evidence="2" id="KW-0812">Transmembrane</keyword>
<proteinExistence type="predicted"/>
<feature type="transmembrane region" description="Helical" evidence="2">
    <location>
        <begin position="972"/>
        <end position="992"/>
    </location>
</feature>
<dbReference type="Proteomes" id="UP000005408">
    <property type="component" value="Unassembled WGS sequence"/>
</dbReference>
<dbReference type="GO" id="GO:0005044">
    <property type="term" value="F:scavenger receptor activity"/>
    <property type="evidence" value="ECO:0007669"/>
    <property type="project" value="InterPro"/>
</dbReference>
<dbReference type="AlphaFoldDB" id="A0A8W8KPD3"/>
<dbReference type="PANTHER" id="PTHR24043:SF8">
    <property type="entry name" value="EGF-LIKE DOMAIN-CONTAINING PROTEIN"/>
    <property type="match status" value="1"/>
</dbReference>
<keyword evidence="2" id="KW-0472">Membrane</keyword>
<evidence type="ECO:0000256" key="1">
    <source>
        <dbReference type="ARBA" id="ARBA00022536"/>
    </source>
</evidence>
<dbReference type="PANTHER" id="PTHR24043">
    <property type="entry name" value="SCAVENGER RECEPTOR CLASS F"/>
    <property type="match status" value="1"/>
</dbReference>
<dbReference type="EnsemblMetazoa" id="G24014.2">
    <property type="protein sequence ID" value="G24014.2:cds"/>
    <property type="gene ID" value="G24014"/>
</dbReference>
<keyword evidence="3" id="KW-0732">Signal</keyword>
<keyword evidence="5" id="KW-1185">Reference proteome</keyword>
<organism evidence="4 5">
    <name type="scientific">Magallana gigas</name>
    <name type="common">Pacific oyster</name>
    <name type="synonym">Crassostrea gigas</name>
    <dbReference type="NCBI Taxonomy" id="29159"/>
    <lineage>
        <taxon>Eukaryota</taxon>
        <taxon>Metazoa</taxon>
        <taxon>Spiralia</taxon>
        <taxon>Lophotrochozoa</taxon>
        <taxon>Mollusca</taxon>
        <taxon>Bivalvia</taxon>
        <taxon>Autobranchia</taxon>
        <taxon>Pteriomorphia</taxon>
        <taxon>Ostreida</taxon>
        <taxon>Ostreoidea</taxon>
        <taxon>Ostreidae</taxon>
        <taxon>Magallana</taxon>
    </lineage>
</organism>